<dbReference type="InterPro" id="IPR025455">
    <property type="entry name" value="DUF4276"/>
</dbReference>
<evidence type="ECO:0000313" key="2">
    <source>
        <dbReference type="Proteomes" id="UP001549164"/>
    </source>
</evidence>
<dbReference type="Proteomes" id="UP001549164">
    <property type="component" value="Unassembled WGS sequence"/>
</dbReference>
<comment type="caution">
    <text evidence="1">The sequence shown here is derived from an EMBL/GenBank/DDBJ whole genome shotgun (WGS) entry which is preliminary data.</text>
</comment>
<evidence type="ECO:0008006" key="3">
    <source>
        <dbReference type="Google" id="ProtNLM"/>
    </source>
</evidence>
<name>A0ABV2IH97_9HYPH</name>
<evidence type="ECO:0000313" key="1">
    <source>
        <dbReference type="EMBL" id="MET3601974.1"/>
    </source>
</evidence>
<gene>
    <name evidence="1" type="ORF">ABID12_003940</name>
</gene>
<protein>
    <recommendedName>
        <fullName evidence="3">DUF4276 family protein</fullName>
    </recommendedName>
</protein>
<dbReference type="Pfam" id="PF14103">
    <property type="entry name" value="DUF4276"/>
    <property type="match status" value="1"/>
</dbReference>
<organism evidence="1 2">
    <name type="scientific">Martelella mangrovi</name>
    <dbReference type="NCBI Taxonomy" id="1397477"/>
    <lineage>
        <taxon>Bacteria</taxon>
        <taxon>Pseudomonadati</taxon>
        <taxon>Pseudomonadota</taxon>
        <taxon>Alphaproteobacteria</taxon>
        <taxon>Hyphomicrobiales</taxon>
        <taxon>Aurantimonadaceae</taxon>
        <taxon>Martelella</taxon>
    </lineage>
</organism>
<sequence length="198" mass="22580">MSTIFPIVEGHGEVEAVPLLLRKILHERLNLFDIKIAQPYRMPRSKISKFGPDLLKAIKLGHLKLSAEDTNGMILILADADDDCPSDMHEKFTQFLGLNEFGHLVSFVLANREYEAWLIACGESMRGHQSVRPDAPSHPNPESIRGAKEYFEKEILLENTSYSETVDQVKFSAQIHLEIVYEKCRSFRKLVSELEKII</sequence>
<dbReference type="EMBL" id="JBEPLY010000019">
    <property type="protein sequence ID" value="MET3601974.1"/>
    <property type="molecule type" value="Genomic_DNA"/>
</dbReference>
<proteinExistence type="predicted"/>
<dbReference type="RefSeq" id="WP_354435747.1">
    <property type="nucleotide sequence ID" value="NZ_JBEPLY010000019.1"/>
</dbReference>
<keyword evidence="2" id="KW-1185">Reference proteome</keyword>
<accession>A0ABV2IH97</accession>
<reference evidence="1 2" key="1">
    <citation type="submission" date="2024-06" db="EMBL/GenBank/DDBJ databases">
        <title>Genomic Encyclopedia of Type Strains, Phase IV (KMG-IV): sequencing the most valuable type-strain genomes for metagenomic binning, comparative biology and taxonomic classification.</title>
        <authorList>
            <person name="Goeker M."/>
        </authorList>
    </citation>
    <scope>NUCLEOTIDE SEQUENCE [LARGE SCALE GENOMIC DNA]</scope>
    <source>
        <strain evidence="1 2">DSM 28102</strain>
    </source>
</reference>